<dbReference type="GO" id="GO:0022857">
    <property type="term" value="F:transmembrane transporter activity"/>
    <property type="evidence" value="ECO:0007669"/>
    <property type="project" value="InterPro"/>
</dbReference>
<name>D3Q9R8_STANL</name>
<dbReference type="PANTHER" id="PTHR30561:SF1">
    <property type="entry name" value="MULTIDRUG TRANSPORTER EMRE"/>
    <property type="match status" value="1"/>
</dbReference>
<dbReference type="eggNOG" id="COG2076">
    <property type="taxonomic scope" value="Bacteria"/>
</dbReference>
<keyword evidence="6 8" id="KW-0472">Membrane</keyword>
<keyword evidence="5 8" id="KW-1133">Transmembrane helix</keyword>
<dbReference type="HOGENOM" id="CLU_133067_0_3_11"/>
<dbReference type="GO" id="GO:0005886">
    <property type="term" value="C:plasma membrane"/>
    <property type="evidence" value="ECO:0007669"/>
    <property type="project" value="UniProtKB-SubCell"/>
</dbReference>
<dbReference type="InterPro" id="IPR037185">
    <property type="entry name" value="EmrE-like"/>
</dbReference>
<accession>D3Q9R8</accession>
<dbReference type="SUPFAM" id="SSF103481">
    <property type="entry name" value="Multidrug resistance efflux transporter EmrE"/>
    <property type="match status" value="1"/>
</dbReference>
<dbReference type="InterPro" id="IPR045324">
    <property type="entry name" value="Small_multidrug_res"/>
</dbReference>
<feature type="transmembrane region" description="Helical" evidence="8">
    <location>
        <begin position="58"/>
        <end position="79"/>
    </location>
</feature>
<evidence type="ECO:0000256" key="7">
    <source>
        <dbReference type="RuleBase" id="RU003942"/>
    </source>
</evidence>
<dbReference type="RefSeq" id="WP_013020185.1">
    <property type="nucleotide sequence ID" value="NC_013947.1"/>
</dbReference>
<dbReference type="KEGG" id="sna:Snas_4976"/>
<feature type="transmembrane region" description="Helical" evidence="8">
    <location>
        <begin position="31"/>
        <end position="51"/>
    </location>
</feature>
<dbReference type="STRING" id="446470.Snas_4976"/>
<keyword evidence="2" id="KW-0813">Transport</keyword>
<sequence>MAWLFLIAAIALETIATLSMKASEGFTRKAWIAPVAIGYVGAFSLLGAVLAQGMPVGVAYGVWAASGVALTAVLGRVIFRDPLTWVMAAGIALIIGGVMVVEIGAQAAH</sequence>
<proteinExistence type="inferred from homology"/>
<keyword evidence="3" id="KW-1003">Cell membrane</keyword>
<dbReference type="InterPro" id="IPR000390">
    <property type="entry name" value="Small_drug/metabolite_transptr"/>
</dbReference>
<evidence type="ECO:0000256" key="4">
    <source>
        <dbReference type="ARBA" id="ARBA00022692"/>
    </source>
</evidence>
<dbReference type="PANTHER" id="PTHR30561">
    <property type="entry name" value="SMR FAMILY PROTON-DEPENDENT DRUG EFFLUX TRANSPORTER SUGE"/>
    <property type="match status" value="1"/>
</dbReference>
<dbReference type="EMBL" id="CP001778">
    <property type="protein sequence ID" value="ADD44614.1"/>
    <property type="molecule type" value="Genomic_DNA"/>
</dbReference>
<comment type="similarity">
    <text evidence="7">Belongs to the drug/metabolite transporter (DMT) superfamily. Small multidrug resistance (SMR) (TC 2.A.7.1) family.</text>
</comment>
<evidence type="ECO:0000313" key="10">
    <source>
        <dbReference type="Proteomes" id="UP000000844"/>
    </source>
</evidence>
<keyword evidence="10" id="KW-1185">Reference proteome</keyword>
<comment type="subcellular location">
    <subcellularLocation>
        <location evidence="1 7">Cell membrane</location>
        <topology evidence="1 7">Multi-pass membrane protein</topology>
    </subcellularLocation>
</comment>
<evidence type="ECO:0000256" key="1">
    <source>
        <dbReference type="ARBA" id="ARBA00004651"/>
    </source>
</evidence>
<protein>
    <submittedName>
        <fullName evidence="9">Small multidrug resistance protein</fullName>
    </submittedName>
</protein>
<feature type="transmembrane region" description="Helical" evidence="8">
    <location>
        <begin position="85"/>
        <end position="105"/>
    </location>
</feature>
<organism evidence="9 10">
    <name type="scientific">Stackebrandtia nassauensis (strain DSM 44728 / CIP 108903 / NRRL B-16338 / NBRC 102104 / LLR-40K-21)</name>
    <dbReference type="NCBI Taxonomy" id="446470"/>
    <lineage>
        <taxon>Bacteria</taxon>
        <taxon>Bacillati</taxon>
        <taxon>Actinomycetota</taxon>
        <taxon>Actinomycetes</taxon>
        <taxon>Glycomycetales</taxon>
        <taxon>Glycomycetaceae</taxon>
        <taxon>Stackebrandtia</taxon>
    </lineage>
</organism>
<reference evidence="9 10" key="1">
    <citation type="journal article" date="2009" name="Stand. Genomic Sci.">
        <title>Complete genome sequence of Stackebrandtia nassauensis type strain (LLR-40K-21).</title>
        <authorList>
            <person name="Munk C."/>
            <person name="Lapidus A."/>
            <person name="Copeland A."/>
            <person name="Jando M."/>
            <person name="Mayilraj S."/>
            <person name="Glavina Del Rio T."/>
            <person name="Nolan M."/>
            <person name="Chen F."/>
            <person name="Lucas S."/>
            <person name="Tice H."/>
            <person name="Cheng J.F."/>
            <person name="Han C."/>
            <person name="Detter J.C."/>
            <person name="Bruce D."/>
            <person name="Goodwin L."/>
            <person name="Chain P."/>
            <person name="Pitluck S."/>
            <person name="Goker M."/>
            <person name="Ovchinikova G."/>
            <person name="Pati A."/>
            <person name="Ivanova N."/>
            <person name="Mavromatis K."/>
            <person name="Chen A."/>
            <person name="Palaniappan K."/>
            <person name="Land M."/>
            <person name="Hauser L."/>
            <person name="Chang Y.J."/>
            <person name="Jeffries C.D."/>
            <person name="Bristow J."/>
            <person name="Eisen J.A."/>
            <person name="Markowitz V."/>
            <person name="Hugenholtz P."/>
            <person name="Kyrpides N.C."/>
            <person name="Klenk H.P."/>
        </authorList>
    </citation>
    <scope>NUCLEOTIDE SEQUENCE [LARGE SCALE GENOMIC DNA]</scope>
    <source>
        <strain evidence="10">DSM 44728 / CIP 108903 / NRRL B-16338 / NBRC 102104 / LLR-40K-21</strain>
    </source>
</reference>
<dbReference type="Pfam" id="PF00893">
    <property type="entry name" value="Multi_Drug_Res"/>
    <property type="match status" value="1"/>
</dbReference>
<keyword evidence="4 7" id="KW-0812">Transmembrane</keyword>
<gene>
    <name evidence="9" type="ordered locus">Snas_4976</name>
</gene>
<dbReference type="Proteomes" id="UP000000844">
    <property type="component" value="Chromosome"/>
</dbReference>
<evidence type="ECO:0000256" key="8">
    <source>
        <dbReference type="SAM" id="Phobius"/>
    </source>
</evidence>
<dbReference type="AlphaFoldDB" id="D3Q9R8"/>
<evidence type="ECO:0000313" key="9">
    <source>
        <dbReference type="EMBL" id="ADD44614.1"/>
    </source>
</evidence>
<dbReference type="Gene3D" id="1.10.3730.20">
    <property type="match status" value="1"/>
</dbReference>
<evidence type="ECO:0000256" key="5">
    <source>
        <dbReference type="ARBA" id="ARBA00022989"/>
    </source>
</evidence>
<evidence type="ECO:0000256" key="3">
    <source>
        <dbReference type="ARBA" id="ARBA00022475"/>
    </source>
</evidence>
<evidence type="ECO:0000256" key="2">
    <source>
        <dbReference type="ARBA" id="ARBA00022448"/>
    </source>
</evidence>
<evidence type="ECO:0000256" key="6">
    <source>
        <dbReference type="ARBA" id="ARBA00023136"/>
    </source>
</evidence>